<proteinExistence type="inferred from homology"/>
<dbReference type="GO" id="GO:0005737">
    <property type="term" value="C:cytoplasm"/>
    <property type="evidence" value="ECO:0007669"/>
    <property type="project" value="UniProtKB-SubCell"/>
</dbReference>
<dbReference type="HAMAP" id="MF_00013">
    <property type="entry name" value="LipB"/>
    <property type="match status" value="1"/>
</dbReference>
<evidence type="ECO:0000256" key="6">
    <source>
        <dbReference type="SAM" id="MobiDB-lite"/>
    </source>
</evidence>
<keyword evidence="2 5" id="KW-0808">Transferase</keyword>
<dbReference type="Pfam" id="PF21948">
    <property type="entry name" value="LplA-B_cat"/>
    <property type="match status" value="1"/>
</dbReference>
<name>A0A537LD43_9BACT</name>
<evidence type="ECO:0000259" key="7">
    <source>
        <dbReference type="PROSITE" id="PS51733"/>
    </source>
</evidence>
<evidence type="ECO:0000256" key="5">
    <source>
        <dbReference type="HAMAP-Rule" id="MF_00013"/>
    </source>
</evidence>
<reference evidence="8 9" key="1">
    <citation type="journal article" date="2019" name="Nat. Microbiol.">
        <title>Mediterranean grassland soil C-N compound turnover is dependent on rainfall and depth, and is mediated by genomically divergent microorganisms.</title>
        <authorList>
            <person name="Diamond S."/>
            <person name="Andeer P.F."/>
            <person name="Li Z."/>
            <person name="Crits-Christoph A."/>
            <person name="Burstein D."/>
            <person name="Anantharaman K."/>
            <person name="Lane K.R."/>
            <person name="Thomas B.C."/>
            <person name="Pan C."/>
            <person name="Northen T.R."/>
            <person name="Banfield J.F."/>
        </authorList>
    </citation>
    <scope>NUCLEOTIDE SEQUENCE [LARGE SCALE GENOMIC DNA]</scope>
    <source>
        <strain evidence="8">NP_4</strain>
    </source>
</reference>
<dbReference type="InterPro" id="IPR045864">
    <property type="entry name" value="aa-tRNA-synth_II/BPL/LPL"/>
</dbReference>
<organism evidence="8 9">
    <name type="scientific">Candidatus Segetimicrobium genomatis</name>
    <dbReference type="NCBI Taxonomy" id="2569760"/>
    <lineage>
        <taxon>Bacteria</taxon>
        <taxon>Bacillati</taxon>
        <taxon>Candidatus Sysuimicrobiota</taxon>
        <taxon>Candidatus Sysuimicrobiia</taxon>
        <taxon>Candidatus Sysuimicrobiales</taxon>
        <taxon>Candidatus Segetimicrobiaceae</taxon>
        <taxon>Candidatus Segetimicrobium</taxon>
    </lineage>
</organism>
<gene>
    <name evidence="5 8" type="primary">lipB</name>
    <name evidence="8" type="ORF">E6H01_02435</name>
</gene>
<feature type="site" description="Lowers pKa of active site Cys" evidence="5">
    <location>
        <position position="143"/>
    </location>
</feature>
<dbReference type="GO" id="GO:0033819">
    <property type="term" value="F:lipoyl(octanoyl) transferase activity"/>
    <property type="evidence" value="ECO:0007669"/>
    <property type="project" value="UniProtKB-EC"/>
</dbReference>
<dbReference type="GO" id="GO:0009249">
    <property type="term" value="P:protein lipoylation"/>
    <property type="evidence" value="ECO:0007669"/>
    <property type="project" value="InterPro"/>
</dbReference>
<evidence type="ECO:0000256" key="1">
    <source>
        <dbReference type="ARBA" id="ARBA00004821"/>
    </source>
</evidence>
<dbReference type="EMBL" id="VBAL01000020">
    <property type="protein sequence ID" value="TMJ05890.1"/>
    <property type="molecule type" value="Genomic_DNA"/>
</dbReference>
<evidence type="ECO:0000256" key="3">
    <source>
        <dbReference type="ARBA" id="ARBA00023315"/>
    </source>
</evidence>
<feature type="active site" description="Acyl-thioester intermediate" evidence="5">
    <location>
        <position position="177"/>
    </location>
</feature>
<dbReference type="EC" id="2.3.1.181" evidence="5"/>
<dbReference type="Gene3D" id="3.30.930.10">
    <property type="entry name" value="Bira Bifunctional Protein, Domain 2"/>
    <property type="match status" value="1"/>
</dbReference>
<dbReference type="CDD" id="cd16444">
    <property type="entry name" value="LipB"/>
    <property type="match status" value="1"/>
</dbReference>
<dbReference type="SUPFAM" id="SSF55681">
    <property type="entry name" value="Class II aaRS and biotin synthetases"/>
    <property type="match status" value="1"/>
</dbReference>
<comment type="subcellular location">
    <subcellularLocation>
        <location evidence="5">Cytoplasm</location>
    </subcellularLocation>
</comment>
<keyword evidence="5" id="KW-0963">Cytoplasm</keyword>
<accession>A0A537LD43</accession>
<comment type="similarity">
    <text evidence="5">Belongs to the LipB family.</text>
</comment>
<dbReference type="PROSITE" id="PS51733">
    <property type="entry name" value="BPL_LPL_CATALYTIC"/>
    <property type="match status" value="1"/>
</dbReference>
<feature type="region of interest" description="Disordered" evidence="6">
    <location>
        <begin position="234"/>
        <end position="260"/>
    </location>
</feature>
<evidence type="ECO:0000256" key="4">
    <source>
        <dbReference type="ARBA" id="ARBA00024732"/>
    </source>
</evidence>
<comment type="miscellaneous">
    <text evidence="5">In the reaction, the free carboxyl group of octanoic acid is attached via an amide linkage to the epsilon-amino group of a specific lysine residue of lipoyl domains of lipoate-dependent enzymes.</text>
</comment>
<evidence type="ECO:0000256" key="2">
    <source>
        <dbReference type="ARBA" id="ARBA00022679"/>
    </source>
</evidence>
<dbReference type="NCBIfam" id="TIGR00214">
    <property type="entry name" value="lipB"/>
    <property type="match status" value="1"/>
</dbReference>
<dbReference type="PANTHER" id="PTHR10993">
    <property type="entry name" value="OCTANOYLTRANSFERASE"/>
    <property type="match status" value="1"/>
</dbReference>
<protein>
    <recommendedName>
        <fullName evidence="5">Octanoyltransferase</fullName>
        <ecNumber evidence="5">2.3.1.181</ecNumber>
    </recommendedName>
    <alternativeName>
        <fullName evidence="5">Lipoate-protein ligase B</fullName>
    </alternativeName>
    <alternativeName>
        <fullName evidence="5">Lipoyl/octanoyl transferase</fullName>
    </alternativeName>
    <alternativeName>
        <fullName evidence="5">Octanoyl-[acyl-carrier-protein]-protein N-octanoyltransferase</fullName>
    </alternativeName>
</protein>
<dbReference type="InterPro" id="IPR004143">
    <property type="entry name" value="BPL_LPL_catalytic"/>
</dbReference>
<feature type="binding site" evidence="5">
    <location>
        <begin position="79"/>
        <end position="86"/>
    </location>
    <ligand>
        <name>substrate</name>
    </ligand>
</feature>
<comment type="catalytic activity">
    <reaction evidence="5">
        <text>octanoyl-[ACP] + L-lysyl-[protein] = N(6)-octanoyl-L-lysyl-[protein] + holo-[ACP] + H(+)</text>
        <dbReference type="Rhea" id="RHEA:17665"/>
        <dbReference type="Rhea" id="RHEA-COMP:9636"/>
        <dbReference type="Rhea" id="RHEA-COMP:9685"/>
        <dbReference type="Rhea" id="RHEA-COMP:9752"/>
        <dbReference type="Rhea" id="RHEA-COMP:9928"/>
        <dbReference type="ChEBI" id="CHEBI:15378"/>
        <dbReference type="ChEBI" id="CHEBI:29969"/>
        <dbReference type="ChEBI" id="CHEBI:64479"/>
        <dbReference type="ChEBI" id="CHEBI:78463"/>
        <dbReference type="ChEBI" id="CHEBI:78809"/>
        <dbReference type="EC" id="2.3.1.181"/>
    </reaction>
</comment>
<dbReference type="NCBIfam" id="NF010925">
    <property type="entry name" value="PRK14345.1"/>
    <property type="match status" value="1"/>
</dbReference>
<dbReference type="InterPro" id="IPR020605">
    <property type="entry name" value="Octanoyltransferase_CS"/>
</dbReference>
<dbReference type="PROSITE" id="PS01313">
    <property type="entry name" value="LIPB"/>
    <property type="match status" value="1"/>
</dbReference>
<feature type="binding site" evidence="5">
    <location>
        <begin position="146"/>
        <end position="148"/>
    </location>
    <ligand>
        <name>substrate</name>
    </ligand>
</feature>
<dbReference type="PANTHER" id="PTHR10993:SF7">
    <property type="entry name" value="LIPOYLTRANSFERASE 2, MITOCHONDRIAL-RELATED"/>
    <property type="match status" value="1"/>
</dbReference>
<evidence type="ECO:0000313" key="8">
    <source>
        <dbReference type="EMBL" id="TMJ05890.1"/>
    </source>
</evidence>
<evidence type="ECO:0000313" key="9">
    <source>
        <dbReference type="Proteomes" id="UP000319353"/>
    </source>
</evidence>
<sequence length="260" mass="28453">MARQSWLLDLRGGPTPYAGAWELQKALVAARQREEVTDGLMLLEHEPVFTIGRSGRSDHLLYPRELLAGKGFGVYEIERGGSVTYHGPGQLVGYPILDLRSYHEDVVKYMRSLEETIIRTLLDFGIAAQRQRGYPGAWIGEEKIAAVGVAVKRKVTMHGFALNVDPALAHFDYINPCGIGRPVTSMARLVGRPLTVDEVRPVYARRFSDVFELNLEVVSLDDLQRVIAPYQPASSTVESGEASAPDGAGLASEHPVAVSG</sequence>
<comment type="caution">
    <text evidence="8">The sequence shown here is derived from an EMBL/GenBank/DDBJ whole genome shotgun (WGS) entry which is preliminary data.</text>
</comment>
<dbReference type="UniPathway" id="UPA00538">
    <property type="reaction ID" value="UER00592"/>
</dbReference>
<feature type="binding site" evidence="5">
    <location>
        <begin position="159"/>
        <end position="161"/>
    </location>
    <ligand>
        <name>substrate</name>
    </ligand>
</feature>
<dbReference type="Proteomes" id="UP000319353">
    <property type="component" value="Unassembled WGS sequence"/>
</dbReference>
<comment type="pathway">
    <text evidence="1 5">Protein modification; protein lipoylation via endogenous pathway; protein N(6)-(lipoyl)lysine from octanoyl-[acyl-carrier-protein]: step 1/2.</text>
</comment>
<comment type="function">
    <text evidence="4 5">Catalyzes the transfer of endogenously produced octanoic acid from octanoyl-acyl-carrier-protein onto the lipoyl domains of lipoate-dependent enzymes. Lipoyl-ACP can also act as a substrate although octanoyl-ACP is likely to be the physiological substrate.</text>
</comment>
<dbReference type="InterPro" id="IPR000544">
    <property type="entry name" value="Octanoyltransferase"/>
</dbReference>
<feature type="domain" description="BPL/LPL catalytic" evidence="7">
    <location>
        <begin position="34"/>
        <end position="215"/>
    </location>
</feature>
<keyword evidence="3 5" id="KW-0012">Acyltransferase</keyword>
<dbReference type="AlphaFoldDB" id="A0A537LD43"/>